<dbReference type="PANTHER" id="PTHR43479:SF11">
    <property type="entry name" value="ACREF_ENVCD OPERON REPRESSOR-RELATED"/>
    <property type="match status" value="1"/>
</dbReference>
<dbReference type="InterPro" id="IPR050624">
    <property type="entry name" value="HTH-type_Tx_Regulator"/>
</dbReference>
<dbReference type="PANTHER" id="PTHR43479">
    <property type="entry name" value="ACREF/ENVCD OPERON REPRESSOR-RELATED"/>
    <property type="match status" value="1"/>
</dbReference>
<dbReference type="RefSeq" id="WP_113804745.1">
    <property type="nucleotide sequence ID" value="NZ_QOCW01000003.1"/>
</dbReference>
<dbReference type="Gene3D" id="1.10.357.10">
    <property type="entry name" value="Tetracycline Repressor, domain 2"/>
    <property type="match status" value="1"/>
</dbReference>
<name>A0A366Y3I3_9BACI</name>
<dbReference type="Proteomes" id="UP000253314">
    <property type="component" value="Unassembled WGS sequence"/>
</dbReference>
<dbReference type="SUPFAM" id="SSF46689">
    <property type="entry name" value="Homeodomain-like"/>
    <property type="match status" value="1"/>
</dbReference>
<keyword evidence="2 3" id="KW-0238">DNA-binding</keyword>
<keyword evidence="6" id="KW-1185">Reference proteome</keyword>
<dbReference type="GO" id="GO:0003677">
    <property type="term" value="F:DNA binding"/>
    <property type="evidence" value="ECO:0007669"/>
    <property type="project" value="UniProtKB-UniRule"/>
</dbReference>
<dbReference type="EMBL" id="QOCW01000003">
    <property type="protein sequence ID" value="RBW70751.1"/>
    <property type="molecule type" value="Genomic_DNA"/>
</dbReference>
<evidence type="ECO:0000256" key="2">
    <source>
        <dbReference type="ARBA" id="ARBA00023125"/>
    </source>
</evidence>
<evidence type="ECO:0000256" key="1">
    <source>
        <dbReference type="ARBA" id="ARBA00022491"/>
    </source>
</evidence>
<comment type="caution">
    <text evidence="5">The sequence shown here is derived from an EMBL/GenBank/DDBJ whole genome shotgun (WGS) entry which is preliminary data.</text>
</comment>
<dbReference type="Pfam" id="PF00440">
    <property type="entry name" value="TetR_N"/>
    <property type="match status" value="1"/>
</dbReference>
<reference evidence="5 6" key="1">
    <citation type="submission" date="2018-07" db="EMBL/GenBank/DDBJ databases">
        <title>Lottiidibacillus patelloidae gen. nov., sp. nov., isolated from the intestinal tract of a marine limpet and the reclassification of B. taeanensis BH030017T, B. algicola KMM 3737T and B. hwajinpoensis SW-72T as genus Lottiidibacillus.</title>
        <authorList>
            <person name="Liu R."/>
            <person name="Huang Z."/>
        </authorList>
    </citation>
    <scope>NUCLEOTIDE SEQUENCE [LARGE SCALE GENOMIC DNA]</scope>
    <source>
        <strain evidence="5 6">BH030017</strain>
    </source>
</reference>
<organism evidence="5 6">
    <name type="scientific">Bacillus taeanensis</name>
    <dbReference type="NCBI Taxonomy" id="273032"/>
    <lineage>
        <taxon>Bacteria</taxon>
        <taxon>Bacillati</taxon>
        <taxon>Bacillota</taxon>
        <taxon>Bacilli</taxon>
        <taxon>Bacillales</taxon>
        <taxon>Bacillaceae</taxon>
        <taxon>Bacillus</taxon>
    </lineage>
</organism>
<keyword evidence="1" id="KW-0678">Repressor</keyword>
<sequence>MARSEIQTERMINYFIDATAKLIKEEGIKNISIRKIAKEAGYTSSTIYNYFSEVSHLIFFAGMRFVESYIEDLPKYSARAKDPLEKYLSGWECFCDHSFKEPELYHAIFIADLGEHPEELLKYYSSMYKFDTIQLDEELEIIFTEQNLSKRSKEVLEKYAEKGVFKKEDIEKLNEITILIWQGMIISLLNNRVNYTPEEASRKTMEYIRDITFNAANIDPIIKD</sequence>
<feature type="DNA-binding region" description="H-T-H motif" evidence="3">
    <location>
        <begin position="32"/>
        <end position="51"/>
    </location>
</feature>
<gene>
    <name evidence="5" type="ORF">DS031_04520</name>
</gene>
<accession>A0A366Y3I3</accession>
<evidence type="ECO:0000259" key="4">
    <source>
        <dbReference type="PROSITE" id="PS50977"/>
    </source>
</evidence>
<dbReference type="InterPro" id="IPR009057">
    <property type="entry name" value="Homeodomain-like_sf"/>
</dbReference>
<evidence type="ECO:0000313" key="6">
    <source>
        <dbReference type="Proteomes" id="UP000253314"/>
    </source>
</evidence>
<dbReference type="AlphaFoldDB" id="A0A366Y3I3"/>
<evidence type="ECO:0000256" key="3">
    <source>
        <dbReference type="PROSITE-ProRule" id="PRU00335"/>
    </source>
</evidence>
<feature type="domain" description="HTH tetR-type" evidence="4">
    <location>
        <begin position="9"/>
        <end position="69"/>
    </location>
</feature>
<proteinExistence type="predicted"/>
<protein>
    <submittedName>
        <fullName evidence="5">TetR/AcrR family transcriptional regulator</fullName>
    </submittedName>
</protein>
<dbReference type="PROSITE" id="PS50977">
    <property type="entry name" value="HTH_TETR_2"/>
    <property type="match status" value="1"/>
</dbReference>
<evidence type="ECO:0000313" key="5">
    <source>
        <dbReference type="EMBL" id="RBW70751.1"/>
    </source>
</evidence>
<dbReference type="PRINTS" id="PR00455">
    <property type="entry name" value="HTHTETR"/>
</dbReference>
<dbReference type="OrthoDB" id="5366068at2"/>
<dbReference type="InterPro" id="IPR001647">
    <property type="entry name" value="HTH_TetR"/>
</dbReference>